<dbReference type="OrthoDB" id="6745084at2759"/>
<dbReference type="EMBL" id="LJIG01000332">
    <property type="protein sequence ID" value="KRT86608.1"/>
    <property type="molecule type" value="Genomic_DNA"/>
</dbReference>
<organism evidence="2 3">
    <name type="scientific">Oryctes borbonicus</name>
    <dbReference type="NCBI Taxonomy" id="1629725"/>
    <lineage>
        <taxon>Eukaryota</taxon>
        <taxon>Metazoa</taxon>
        <taxon>Ecdysozoa</taxon>
        <taxon>Arthropoda</taxon>
        <taxon>Hexapoda</taxon>
        <taxon>Insecta</taxon>
        <taxon>Pterygota</taxon>
        <taxon>Neoptera</taxon>
        <taxon>Endopterygota</taxon>
        <taxon>Coleoptera</taxon>
        <taxon>Polyphaga</taxon>
        <taxon>Scarabaeiformia</taxon>
        <taxon>Scarabaeidae</taxon>
        <taxon>Dynastinae</taxon>
        <taxon>Oryctes</taxon>
    </lineage>
</organism>
<name>A0A0T6BGZ9_9SCAR</name>
<dbReference type="SUPFAM" id="SSF52540">
    <property type="entry name" value="P-loop containing nucleoside triphosphate hydrolases"/>
    <property type="match status" value="1"/>
</dbReference>
<gene>
    <name evidence="2" type="ORF">AMK59_397</name>
</gene>
<reference evidence="2 3" key="1">
    <citation type="submission" date="2015-09" db="EMBL/GenBank/DDBJ databases">
        <title>Draft genome of the scarab beetle Oryctes borbonicus.</title>
        <authorList>
            <person name="Meyer J.M."/>
            <person name="Markov G.V."/>
            <person name="Baskaran P."/>
            <person name="Herrmann M."/>
            <person name="Sommer R.J."/>
            <person name="Roedelsperger C."/>
        </authorList>
    </citation>
    <scope>NUCLEOTIDE SEQUENCE [LARGE SCALE GENOMIC DNA]</scope>
    <source>
        <strain evidence="2">OB123</strain>
        <tissue evidence="2">Whole animal</tissue>
    </source>
</reference>
<keyword evidence="3" id="KW-1185">Reference proteome</keyword>
<dbReference type="InterPro" id="IPR007111">
    <property type="entry name" value="NACHT_NTPase"/>
</dbReference>
<comment type="caution">
    <text evidence="2">The sequence shown here is derived from an EMBL/GenBank/DDBJ whole genome shotgun (WGS) entry which is preliminary data.</text>
</comment>
<dbReference type="PANTHER" id="PTHR46312:SF2">
    <property type="entry name" value="NUCLEOTIDE-BINDING OLIGOMERIZATION DOMAIN-CONTAINING PROTEIN 2-LIKE"/>
    <property type="match status" value="1"/>
</dbReference>
<dbReference type="Pfam" id="PF05729">
    <property type="entry name" value="NACHT"/>
    <property type="match status" value="1"/>
</dbReference>
<feature type="non-terminal residue" evidence="2">
    <location>
        <position position="590"/>
    </location>
</feature>
<dbReference type="Gene3D" id="3.40.50.300">
    <property type="entry name" value="P-loop containing nucleotide triphosphate hydrolases"/>
    <property type="match status" value="1"/>
</dbReference>
<dbReference type="AlphaFoldDB" id="A0A0T6BGZ9"/>
<proteinExistence type="predicted"/>
<dbReference type="PANTHER" id="PTHR46312">
    <property type="entry name" value="NACHT DOMAIN-CONTAINING PROTEIN"/>
    <property type="match status" value="1"/>
</dbReference>
<protein>
    <recommendedName>
        <fullName evidence="1">NACHT domain-containing protein</fullName>
    </recommendedName>
</protein>
<sequence>MFHAQTVTAIVTDFPLLVKSDLYQTLTYESNLENIQSRYIFATLNHFKNTEQMHEILDLYQSAVKPTLIIDCTCASTPGDLWVATKNFREEERIILIVKELCNTFKATVINKLYKWYDLRIDTQSLLLQKPVDFQGYKITLNELVMAKMTLIEIFPLEILIEEEEIRIGEPLPVSYGVYESLYIPRTFQRQVVINDGIMTDNMNKNNYYLAYTEAEFQKLCEKYPLENVHWISEEQTGQLIWQKSHGDIAHLRKYFDTENRHLFPPENIEELLEQARRQKTMIISDTAGMGKSTVLTYLSKEIKRRFPIYWVVVLHLNNYTKVLESHKATQIDPVEFLADKLLQLSSSFKKALFTQLFCIGRVILMMDGFDEVCPLYEDIMTNLLIRLNATSIEQLWITTRPHLQLDLQKQFNQLAYTLKPFSKGEQIDFLLRFWRKKLKLPEECDMSRMKLYAEALLEKLLESINDDAKVFAGIPLQIRMLAEALLQEVSDFYFTKKSMTPELPTKLDLLTVYERFLHNKYRIYVAKRSKPPNVAVATKDLVSILKGGINLRKLHQQMALEVLFPQQKGVLLQTKKIHYLPQEQLNRIG</sequence>
<dbReference type="Proteomes" id="UP000051574">
    <property type="component" value="Unassembled WGS sequence"/>
</dbReference>
<feature type="domain" description="NACHT" evidence="1">
    <location>
        <begin position="281"/>
        <end position="435"/>
    </location>
</feature>
<evidence type="ECO:0000313" key="2">
    <source>
        <dbReference type="EMBL" id="KRT86608.1"/>
    </source>
</evidence>
<evidence type="ECO:0000259" key="1">
    <source>
        <dbReference type="Pfam" id="PF05729"/>
    </source>
</evidence>
<dbReference type="InterPro" id="IPR027417">
    <property type="entry name" value="P-loop_NTPase"/>
</dbReference>
<evidence type="ECO:0000313" key="3">
    <source>
        <dbReference type="Proteomes" id="UP000051574"/>
    </source>
</evidence>
<accession>A0A0T6BGZ9</accession>